<dbReference type="SUPFAM" id="SSF56801">
    <property type="entry name" value="Acetyl-CoA synthetase-like"/>
    <property type="match status" value="1"/>
</dbReference>
<dbReference type="InterPro" id="IPR020845">
    <property type="entry name" value="AMP-binding_CS"/>
</dbReference>
<keyword evidence="3" id="KW-0597">Phosphoprotein</keyword>
<dbReference type="PROSITE" id="PS50075">
    <property type="entry name" value="CARRIER"/>
    <property type="match status" value="1"/>
</dbReference>
<dbReference type="InterPro" id="IPR041464">
    <property type="entry name" value="TubC_N"/>
</dbReference>
<dbReference type="PANTHER" id="PTHR45527">
    <property type="entry name" value="NONRIBOSOMAL PEPTIDE SYNTHETASE"/>
    <property type="match status" value="1"/>
</dbReference>
<dbReference type="CDD" id="cd12114">
    <property type="entry name" value="A_NRPS_TlmIV_like"/>
    <property type="match status" value="1"/>
</dbReference>
<dbReference type="Gene3D" id="1.10.10.1830">
    <property type="entry name" value="Non-ribosomal peptide synthase, adenylation domain"/>
    <property type="match status" value="1"/>
</dbReference>
<dbReference type="GO" id="GO:0016491">
    <property type="term" value="F:oxidoreductase activity"/>
    <property type="evidence" value="ECO:0007669"/>
    <property type="project" value="InterPro"/>
</dbReference>
<evidence type="ECO:0000259" key="6">
    <source>
        <dbReference type="PROSITE" id="PS50075"/>
    </source>
</evidence>
<protein>
    <recommendedName>
        <fullName evidence="6">Carrier domain-containing protein</fullName>
    </recommendedName>
</protein>
<dbReference type="SMART" id="SM00823">
    <property type="entry name" value="PKS_PP"/>
    <property type="match status" value="1"/>
</dbReference>
<dbReference type="Proteomes" id="UP000075604">
    <property type="component" value="Unassembled WGS sequence"/>
</dbReference>
<dbReference type="Pfam" id="PF00550">
    <property type="entry name" value="PP-binding"/>
    <property type="match status" value="1"/>
</dbReference>
<dbReference type="GO" id="GO:0005737">
    <property type="term" value="C:cytoplasm"/>
    <property type="evidence" value="ECO:0007669"/>
    <property type="project" value="TreeGrafter"/>
</dbReference>
<evidence type="ECO:0000256" key="1">
    <source>
        <dbReference type="ARBA" id="ARBA00001957"/>
    </source>
</evidence>
<dbReference type="Gene3D" id="3.30.300.30">
    <property type="match status" value="2"/>
</dbReference>
<dbReference type="InterPro" id="IPR023213">
    <property type="entry name" value="CAT-like_dom_sf"/>
</dbReference>
<dbReference type="Gene3D" id="1.10.1200.10">
    <property type="entry name" value="ACP-like"/>
    <property type="match status" value="1"/>
</dbReference>
<dbReference type="SUPFAM" id="SSF55469">
    <property type="entry name" value="FMN-dependent nitroreductase-like"/>
    <property type="match status" value="1"/>
</dbReference>
<dbReference type="InterPro" id="IPR010071">
    <property type="entry name" value="AA_adenyl_dom"/>
</dbReference>
<evidence type="ECO:0000313" key="8">
    <source>
        <dbReference type="Proteomes" id="UP000075604"/>
    </source>
</evidence>
<sequence length="1410" mass="158184">MTINQLLNELEHQGIKLAADGERLQIQAPKNALNPSLLARISEHKSTILTMLRQRLPAESIVPAPAERHVPFPLTDIQGSYWLGRTGAFTVPSGIHAYREYDCTDLDVARLSRAFRKVVARHDMLRAHTLPDMMQVIEPKVDADIEIIDLRGLDRSTREARLVSLRDAMSHRIYDTERPPLYHVVAVRLDERQTRLVLSIDLINVDLGSLSIIFKDWLSFYEDPETSLPVLELSYRDYVLALESRKKSEAHQRSMDYWKRRIAELPPPPMLPMKADPSTLKEIRFRHTEQWLPSDSWSRLKRRVGERGLTPTGVILAAFSEVIGRWSASPRFTLNITLFNRLPVHPCVNDITGDFTSMVLLDIDTTRDKSFEQRAKCIQKQLWEAMDHCDVSGIEVQREAARVLGIQRGALFPVVLTSALNQQVVGVTSLQRLGTPVYTSTQTPQLLLDHQLYEHDGDLVLAWDIVDGVFPPDLLDDMLEAYVVLLRRLTEEPWGEQMRCSLPPAQLEARASANETNALLSEHTLHGLFAARVEQLPMQLAVVSARKTLTYEELSRRSRRFGARLREQGARPNTLVAVVMEKGWEQVVAVLAVLESGAAYVPIDADLPAERIHYLLDHGEVTLVLTQPWLDGKLSWPPGIQRLLVSEAGVEGDGDQLPMMPIQTPSDLAYVIYTSGSTGLPKGVMIDHRGAVNTILDINERFEIGPGDRVLALSSLSFDLSVYDVFGILAAGGTIVVPDASKLRDPAHWAELIEREKVTVWNSVPALMRMLVEHSEGRPDSLARSLRLSLLSGDWIPVGLPGELQTIRPGVSVISLGGATEASIWSIGYPVMNVDPSWASIPYGRPLRNQTFHVLDEALEPRPVWVPGQLYIGGVGLALGYWRDEEKTRKSFLVHPETGERLYKTGDLGRYLPDGNIEFMGREDNQIKLRGYRVELGEIEETLKSHPNVRDAVIVPVGNDAANKLLLAYVVPEGTRRRAAEQDASLKTERIDARAHAAEADGLSDGERVQFKLARHGLRRDLDGKPVVDLTGLVPREAGLDVYARRRSVRTFLEAPIPFVEFGRFLSCLSSVEPDGAALPKFRYPSAGSTYPVQTYAYAKSGRIEGVDEGFYYYHPFEHRLLKVSEHGIERGAHVPQNFDVFDEAAFGLLFVGRIDAIESLYGSLSREFCLLEAGYMAQLLMEQAPSCNIGVCPVGQFNFEQVRPVLDLRRSDVYVHGMLGGRVDPRQFQVCTLGQDSSPRRVTTRGAPPGRDQHFADILRDFLRTKLPEYMVPTVFVELDALPLTSNGKVDRKALRERKDTSSPRHSEHTAPRDALEEILVAVVREVLGLEVVGLQQSFVDLGATSIHIVRMRSLLQKRLDREIAITELFQYPNLGSLASGLRRDSKDLDQRTNMQDRVEARRKGRRRS</sequence>
<dbReference type="InterPro" id="IPR020806">
    <property type="entry name" value="PKS_PP-bd"/>
</dbReference>
<dbReference type="Pfam" id="PF00668">
    <property type="entry name" value="Condensation"/>
    <property type="match status" value="1"/>
</dbReference>
<dbReference type="NCBIfam" id="TIGR01733">
    <property type="entry name" value="AA-adenyl-dom"/>
    <property type="match status" value="1"/>
</dbReference>
<dbReference type="Gene3D" id="2.30.38.10">
    <property type="entry name" value="Luciferase, Domain 3"/>
    <property type="match status" value="1"/>
</dbReference>
<dbReference type="GO" id="GO:0031177">
    <property type="term" value="F:phosphopantetheine binding"/>
    <property type="evidence" value="ECO:0007669"/>
    <property type="project" value="InterPro"/>
</dbReference>
<dbReference type="Pfam" id="PF00501">
    <property type="entry name" value="AMP-binding"/>
    <property type="match status" value="1"/>
</dbReference>
<dbReference type="Gene3D" id="3.40.109.10">
    <property type="entry name" value="NADH Oxidase"/>
    <property type="match status" value="1"/>
</dbReference>
<evidence type="ECO:0000256" key="5">
    <source>
        <dbReference type="SAM" id="MobiDB-lite"/>
    </source>
</evidence>
<dbReference type="SUPFAM" id="SSF47336">
    <property type="entry name" value="ACP-like"/>
    <property type="match status" value="1"/>
</dbReference>
<dbReference type="InterPro" id="IPR000873">
    <property type="entry name" value="AMP-dep_synth/lig_dom"/>
</dbReference>
<evidence type="ECO:0000256" key="4">
    <source>
        <dbReference type="ARBA" id="ARBA00022598"/>
    </source>
</evidence>
<comment type="cofactor">
    <cofactor evidence="1">
        <name>pantetheine 4'-phosphate</name>
        <dbReference type="ChEBI" id="CHEBI:47942"/>
    </cofactor>
</comment>
<keyword evidence="4" id="KW-0436">Ligase</keyword>
<gene>
    <name evidence="7" type="ORF">BE04_23030</name>
</gene>
<evidence type="ECO:0000256" key="3">
    <source>
        <dbReference type="ARBA" id="ARBA00022553"/>
    </source>
</evidence>
<dbReference type="InterPro" id="IPR044894">
    <property type="entry name" value="TubC_N_sf"/>
</dbReference>
<dbReference type="Gene3D" id="3.30.559.30">
    <property type="entry name" value="Nonribosomal peptide synthetase, condensation domain"/>
    <property type="match status" value="1"/>
</dbReference>
<dbReference type="InterPro" id="IPR036736">
    <property type="entry name" value="ACP-like_sf"/>
</dbReference>
<accession>A0A150P2L2</accession>
<evidence type="ECO:0000256" key="2">
    <source>
        <dbReference type="ARBA" id="ARBA00022450"/>
    </source>
</evidence>
<dbReference type="GO" id="GO:0044550">
    <property type="term" value="P:secondary metabolite biosynthetic process"/>
    <property type="evidence" value="ECO:0007669"/>
    <property type="project" value="TreeGrafter"/>
</dbReference>
<dbReference type="InterPro" id="IPR000415">
    <property type="entry name" value="Nitroreductase-like"/>
</dbReference>
<dbReference type="Gene3D" id="3.40.50.980">
    <property type="match status" value="2"/>
</dbReference>
<name>A0A150P2L2_SORCE</name>
<dbReference type="PANTHER" id="PTHR45527:SF10">
    <property type="entry name" value="PYOCHELIN SYNTHASE PCHF"/>
    <property type="match status" value="1"/>
</dbReference>
<dbReference type="Pfam" id="PF00881">
    <property type="entry name" value="Nitroreductase"/>
    <property type="match status" value="1"/>
</dbReference>
<dbReference type="InterPro" id="IPR029479">
    <property type="entry name" value="Nitroreductase"/>
</dbReference>
<dbReference type="FunFam" id="3.40.50.12780:FF:000012">
    <property type="entry name" value="Non-ribosomal peptide synthetase"/>
    <property type="match status" value="1"/>
</dbReference>
<dbReference type="PROSITE" id="PS00455">
    <property type="entry name" value="AMP_BINDING"/>
    <property type="match status" value="1"/>
</dbReference>
<organism evidence="7 8">
    <name type="scientific">Sorangium cellulosum</name>
    <name type="common">Polyangium cellulosum</name>
    <dbReference type="NCBI Taxonomy" id="56"/>
    <lineage>
        <taxon>Bacteria</taxon>
        <taxon>Pseudomonadati</taxon>
        <taxon>Myxococcota</taxon>
        <taxon>Polyangia</taxon>
        <taxon>Polyangiales</taxon>
        <taxon>Polyangiaceae</taxon>
        <taxon>Sorangium</taxon>
    </lineage>
</organism>
<dbReference type="Gene3D" id="3.30.559.10">
    <property type="entry name" value="Chloramphenicol acetyltransferase-like domain"/>
    <property type="match status" value="1"/>
</dbReference>
<dbReference type="FunFam" id="3.30.559.30:FF:000006">
    <property type="entry name" value="Yersiniabactin polyketide/non-ribosomal peptide synthetase"/>
    <property type="match status" value="1"/>
</dbReference>
<feature type="compositionally biased region" description="Basic and acidic residues" evidence="5">
    <location>
        <begin position="1383"/>
        <end position="1403"/>
    </location>
</feature>
<comment type="caution">
    <text evidence="7">The sequence shown here is derived from an EMBL/GenBank/DDBJ whole genome shotgun (WGS) entry which is preliminary data.</text>
</comment>
<dbReference type="SUPFAM" id="SSF52777">
    <property type="entry name" value="CoA-dependent acyltransferases"/>
    <property type="match status" value="2"/>
</dbReference>
<feature type="region of interest" description="Disordered" evidence="5">
    <location>
        <begin position="1382"/>
        <end position="1410"/>
    </location>
</feature>
<dbReference type="InterPro" id="IPR057737">
    <property type="entry name" value="Condensation_MtbB-like"/>
</dbReference>
<dbReference type="InterPro" id="IPR001242">
    <property type="entry name" value="Condensation_dom"/>
</dbReference>
<feature type="domain" description="Carrier" evidence="6">
    <location>
        <begin position="1312"/>
        <end position="1387"/>
    </location>
</feature>
<dbReference type="CDD" id="cd02142">
    <property type="entry name" value="McbC_SagB-like_oxidoreductase"/>
    <property type="match status" value="1"/>
</dbReference>
<dbReference type="GO" id="GO:0016874">
    <property type="term" value="F:ligase activity"/>
    <property type="evidence" value="ECO:0007669"/>
    <property type="project" value="UniProtKB-KW"/>
</dbReference>
<keyword evidence="2" id="KW-0596">Phosphopantetheine</keyword>
<dbReference type="FunFam" id="3.30.559.10:FF:000023">
    <property type="entry name" value="Non-ribosomal peptide synthetase"/>
    <property type="match status" value="1"/>
</dbReference>
<dbReference type="Pfam" id="PF18563">
    <property type="entry name" value="TubC_N"/>
    <property type="match status" value="1"/>
</dbReference>
<feature type="region of interest" description="Disordered" evidence="5">
    <location>
        <begin position="1293"/>
        <end position="1313"/>
    </location>
</feature>
<dbReference type="EMBL" id="JELX01004256">
    <property type="protein sequence ID" value="KYF49376.1"/>
    <property type="molecule type" value="Genomic_DNA"/>
</dbReference>
<proteinExistence type="predicted"/>
<dbReference type="GO" id="GO:0043041">
    <property type="term" value="P:amino acid activation for nonribosomal peptide biosynthetic process"/>
    <property type="evidence" value="ECO:0007669"/>
    <property type="project" value="TreeGrafter"/>
</dbReference>
<dbReference type="CDD" id="cd19535">
    <property type="entry name" value="Cyc_NRPS"/>
    <property type="match status" value="1"/>
</dbReference>
<dbReference type="InterPro" id="IPR009081">
    <property type="entry name" value="PP-bd_ACP"/>
</dbReference>
<evidence type="ECO:0000313" key="7">
    <source>
        <dbReference type="EMBL" id="KYF49376.1"/>
    </source>
</evidence>
<reference evidence="7 8" key="1">
    <citation type="submission" date="2014-02" db="EMBL/GenBank/DDBJ databases">
        <title>The small core and large imbalanced accessory genome model reveals a collaborative survival strategy of Sorangium cellulosum strains in nature.</title>
        <authorList>
            <person name="Han K."/>
            <person name="Peng R."/>
            <person name="Blom J."/>
            <person name="Li Y.-Z."/>
        </authorList>
    </citation>
    <scope>NUCLEOTIDE SEQUENCE [LARGE SCALE GENOMIC DNA]</scope>
    <source>
        <strain evidence="7 8">So0157-18</strain>
    </source>
</reference>
<dbReference type="FunFam" id="3.40.50.980:FF:000001">
    <property type="entry name" value="Non-ribosomal peptide synthetase"/>
    <property type="match status" value="1"/>
</dbReference>
<dbReference type="InterPro" id="IPR045851">
    <property type="entry name" value="AMP-bd_C_sf"/>
</dbReference>